<dbReference type="InterPro" id="IPR014016">
    <property type="entry name" value="UvrD-like_ATP-bd"/>
</dbReference>
<keyword evidence="9 13" id="KW-0234">DNA repair</keyword>
<dbReference type="PROSITE" id="PS51198">
    <property type="entry name" value="UVRD_HELICASE_ATP_BIND"/>
    <property type="match status" value="1"/>
</dbReference>
<evidence type="ECO:0000256" key="8">
    <source>
        <dbReference type="ARBA" id="ARBA00023125"/>
    </source>
</evidence>
<dbReference type="Gene3D" id="3.40.50.300">
    <property type="entry name" value="P-loop containing nucleotide triphosphate hydrolases"/>
    <property type="match status" value="4"/>
</dbReference>
<keyword evidence="19" id="KW-1185">Reference proteome</keyword>
<gene>
    <name evidence="13" type="primary">addA</name>
    <name evidence="18" type="ORF">GFC01_16595</name>
</gene>
<evidence type="ECO:0000313" key="19">
    <source>
        <dbReference type="Proteomes" id="UP000441717"/>
    </source>
</evidence>
<feature type="compositionally biased region" description="Basic and acidic residues" evidence="15">
    <location>
        <begin position="1104"/>
        <end position="1117"/>
    </location>
</feature>
<comment type="function">
    <text evidence="13">The heterodimer acts as both an ATP-dependent DNA helicase and an ATP-dependent, dual-direction single-stranded exonuclease. Recognizes the chi site generating a DNA molecule suitable for the initiation of homologous recombination. The AddA nuclease domain is required for chi fragment generation; this subunit has the helicase and 3' -&gt; 5' nuclease activities.</text>
</comment>
<feature type="region of interest" description="Disordered" evidence="15">
    <location>
        <begin position="1104"/>
        <end position="1162"/>
    </location>
</feature>
<feature type="region of interest" description="Disordered" evidence="15">
    <location>
        <begin position="561"/>
        <end position="596"/>
    </location>
</feature>
<feature type="binding site" evidence="14">
    <location>
        <begin position="34"/>
        <end position="41"/>
    </location>
    <ligand>
        <name>ATP</name>
        <dbReference type="ChEBI" id="CHEBI:30616"/>
    </ligand>
</feature>
<comment type="subunit">
    <text evidence="13">Heterodimer of AddA and AddB/RexB.</text>
</comment>
<keyword evidence="6 13" id="KW-0269">Exonuclease</keyword>
<keyword evidence="10 13" id="KW-0413">Isomerase</keyword>
<evidence type="ECO:0000256" key="1">
    <source>
        <dbReference type="ARBA" id="ARBA00022722"/>
    </source>
</evidence>
<evidence type="ECO:0000256" key="15">
    <source>
        <dbReference type="SAM" id="MobiDB-lite"/>
    </source>
</evidence>
<comment type="cofactor">
    <cofactor evidence="13">
        <name>Mg(2+)</name>
        <dbReference type="ChEBI" id="CHEBI:18420"/>
    </cofactor>
</comment>
<dbReference type="InterPro" id="IPR014152">
    <property type="entry name" value="AddA"/>
</dbReference>
<keyword evidence="2 13" id="KW-0547">Nucleotide-binding</keyword>
<dbReference type="Gene3D" id="3.90.320.10">
    <property type="match status" value="1"/>
</dbReference>
<comment type="caution">
    <text evidence="18">The sequence shown here is derived from an EMBL/GenBank/DDBJ whole genome shotgun (WGS) entry which is preliminary data.</text>
</comment>
<dbReference type="InterPro" id="IPR027417">
    <property type="entry name" value="P-loop_NTPase"/>
</dbReference>
<evidence type="ECO:0000256" key="3">
    <source>
        <dbReference type="ARBA" id="ARBA00022763"/>
    </source>
</evidence>
<keyword evidence="4 13" id="KW-0378">Hydrolase</keyword>
<dbReference type="InterPro" id="IPR011335">
    <property type="entry name" value="Restrct_endonuc-II-like"/>
</dbReference>
<dbReference type="Pfam" id="PF13361">
    <property type="entry name" value="UvrD_C"/>
    <property type="match status" value="2"/>
</dbReference>
<dbReference type="Pfam" id="PF00580">
    <property type="entry name" value="UvrD-helicase"/>
    <property type="match status" value="2"/>
</dbReference>
<evidence type="ECO:0000313" key="18">
    <source>
        <dbReference type="EMBL" id="MQL53844.1"/>
    </source>
</evidence>
<feature type="domain" description="UvrD-like helicase ATP-binding" evidence="16">
    <location>
        <begin position="13"/>
        <end position="505"/>
    </location>
</feature>
<dbReference type="EC" id="3.1.-.-" evidence="13"/>
<keyword evidence="5 13" id="KW-0347">Helicase</keyword>
<dbReference type="FunFam" id="3.40.50.300:FF:001236">
    <property type="entry name" value="ATP-dependent helicase/nuclease subunit A"/>
    <property type="match status" value="1"/>
</dbReference>
<evidence type="ECO:0000256" key="9">
    <source>
        <dbReference type="ARBA" id="ARBA00023204"/>
    </source>
</evidence>
<accession>A0A6N7IUT5</accession>
<comment type="similarity">
    <text evidence="13">Belongs to the helicase family. AddA subfamily.</text>
</comment>
<dbReference type="HAMAP" id="MF_01451">
    <property type="entry name" value="AddA"/>
    <property type="match status" value="1"/>
</dbReference>
<evidence type="ECO:0000256" key="5">
    <source>
        <dbReference type="ARBA" id="ARBA00022806"/>
    </source>
</evidence>
<dbReference type="EMBL" id="WHYR01000072">
    <property type="protein sequence ID" value="MQL53844.1"/>
    <property type="molecule type" value="Genomic_DNA"/>
</dbReference>
<organism evidence="18 19">
    <name type="scientific">Desulfofundulus thermobenzoicus</name>
    <dbReference type="NCBI Taxonomy" id="29376"/>
    <lineage>
        <taxon>Bacteria</taxon>
        <taxon>Bacillati</taxon>
        <taxon>Bacillota</taxon>
        <taxon>Clostridia</taxon>
        <taxon>Eubacteriales</taxon>
        <taxon>Peptococcaceae</taxon>
        <taxon>Desulfofundulus</taxon>
    </lineage>
</organism>
<keyword evidence="1 13" id="KW-0540">Nuclease</keyword>
<evidence type="ECO:0000256" key="12">
    <source>
        <dbReference type="ARBA" id="ARBA00048988"/>
    </source>
</evidence>
<keyword evidence="8 13" id="KW-0238">DNA-binding</keyword>
<evidence type="ECO:0000256" key="13">
    <source>
        <dbReference type="HAMAP-Rule" id="MF_01451"/>
    </source>
</evidence>
<comment type="catalytic activity">
    <reaction evidence="12 13">
        <text>ATP + H2O = ADP + phosphate + H(+)</text>
        <dbReference type="Rhea" id="RHEA:13065"/>
        <dbReference type="ChEBI" id="CHEBI:15377"/>
        <dbReference type="ChEBI" id="CHEBI:15378"/>
        <dbReference type="ChEBI" id="CHEBI:30616"/>
        <dbReference type="ChEBI" id="CHEBI:43474"/>
        <dbReference type="ChEBI" id="CHEBI:456216"/>
        <dbReference type="EC" id="5.6.2.4"/>
    </reaction>
</comment>
<evidence type="ECO:0000259" key="16">
    <source>
        <dbReference type="PROSITE" id="PS51198"/>
    </source>
</evidence>
<dbReference type="InterPro" id="IPR011604">
    <property type="entry name" value="PDDEXK-like_dom_sf"/>
</dbReference>
<evidence type="ECO:0000256" key="2">
    <source>
        <dbReference type="ARBA" id="ARBA00022741"/>
    </source>
</evidence>
<dbReference type="OrthoDB" id="9810135at2"/>
<evidence type="ECO:0000256" key="4">
    <source>
        <dbReference type="ARBA" id="ARBA00022801"/>
    </source>
</evidence>
<keyword evidence="3 13" id="KW-0227">DNA damage</keyword>
<dbReference type="GO" id="GO:0000724">
    <property type="term" value="P:double-strand break repair via homologous recombination"/>
    <property type="evidence" value="ECO:0007669"/>
    <property type="project" value="UniProtKB-UniRule"/>
</dbReference>
<dbReference type="GO" id="GO:0008408">
    <property type="term" value="F:3'-5' exonuclease activity"/>
    <property type="evidence" value="ECO:0007669"/>
    <property type="project" value="UniProtKB-UniRule"/>
</dbReference>
<keyword evidence="7 13" id="KW-0067">ATP-binding</keyword>
<dbReference type="GO" id="GO:0003690">
    <property type="term" value="F:double-stranded DNA binding"/>
    <property type="evidence" value="ECO:0007669"/>
    <property type="project" value="UniProtKB-UniRule"/>
</dbReference>
<feature type="domain" description="UvrD-like helicase C-terminal" evidence="17">
    <location>
        <begin position="564"/>
        <end position="856"/>
    </location>
</feature>
<sequence>MPAGKGGRALSSITWTDEQLNAINTRGVDLLVSAAAGSGKTAVLVERIVRRLLDEREPVDLDRLLVVTFTDAAAAEMRQRVGDALVRVLQERPDSHLLKRQLFLVPRASIGTLHSFCSEVVRHHFYLLGLDPGFRVMDENEAALLRREVLEDVLEECYGERVDAPPDDPFIYLTRVLSDRHGDDRQLVALVLRLYDFSRSLPRPRAWLERVAASLAQSPGLPWEKQPWYGDWLEMIRLELESWLDALAEALHLAAGPGGPKRYVPVLEGDLARVRGWLERVGGDFSTLKQALEGGQRWPNLPASPRGEALEEIKERVQGLRNGVKKALPPLINKYFSRSPEEMLQDLFRLAPLVRSLVELVRRFDDAYRQAKRERAVADFADLEYDALAILAVNGEGSPWGMDAGTDPDAPLRPSPVAMEYRQRFVEVLVDEYQDINGVQEALLELVSRGGNRFFVGDVKQSIYRFRLADPMVFLKRYHEFADLGDGSCTGPGRRTMLSANFRSRRDILETVNYLFGRLMTRRVGEMDYDEKARLNAGAVVPDVASGRAGGPVEIHLLEYKPPENAPSGGPGVDAAASSGTEGGEQNGAAGEDDRQQVEELDLVRLEARWVAERVRRLVNEDFPVYDRGRKEYRKATWRDVVVLMRSLKGRVGVFLEEFRRLDVPAYAGGSGGYFDAPEVQTVLALLQAVDNPRRDIPLAAVLRSPMVGLKGAELAAIRLACPQGDFYTAVEQAARGGGGVDPQLAGKLDRFLARLEGWRDLARRLPPAELLEELYRQTGYYHLVGAMPGGAVRQANLRSLVDRARSFEGTIYRGLFRFLRFIEQLQEEGQDMDTARSLGENEDVVRIMSVHRSKGLEFPVVVVAGLGRRFNLMDLSQEFLLHRRLGIGPTVVDLEQGIRYPTVLHGVIRQRLRLEALAEEMRLLYVALTRAREKLILVAAARDPGRQVEQWRSRTAAAPPEGPLSVSLLAGAGCFLDWLGPALWSHPALHGLAFPGDQAVAAGSRSWQVHLWPAPALERLWLADAGGEKGEEPYWLKQLAEMKPLPEEWLARQEEGRAEDGRELITTDELRRRLFWTCPHRELSTLPSKVTVTEWRRRMEELAEHGGEEPPGERWPEAVFQGGGLEPRGEGAAAARSGDTAGRPAGAAPPDLPGGNGVFEPAAASQVGFPEELPPGFDLPAFYAGQSLSGADRGRVVHLVMQLLPLDGPLDEGEIRRQLDRLVEKEILRPEERRLVDAAAIARFWRTDLGRRALAAAREGRLWREVPFTLGLPVPDLYPEMAGKVPPEETILLQGVMDLLLVEGDGLVIVDYKTDWLTGQDLDEGVNRYRIQLNLYARAAGKLLGRPVKEKYLYFFSLNRAVAV</sequence>
<dbReference type="GO" id="GO:0033202">
    <property type="term" value="C:DNA helicase complex"/>
    <property type="evidence" value="ECO:0007669"/>
    <property type="project" value="TreeGrafter"/>
</dbReference>
<dbReference type="Gene3D" id="6.10.250.2380">
    <property type="match status" value="1"/>
</dbReference>
<dbReference type="SUPFAM" id="SSF52540">
    <property type="entry name" value="P-loop containing nucleoside triphosphate hydrolases"/>
    <property type="match status" value="1"/>
</dbReference>
<name>A0A6N7IUT5_9FIRM</name>
<evidence type="ECO:0000256" key="7">
    <source>
        <dbReference type="ARBA" id="ARBA00022840"/>
    </source>
</evidence>
<dbReference type="SUPFAM" id="SSF52980">
    <property type="entry name" value="Restriction endonuclease-like"/>
    <property type="match status" value="1"/>
</dbReference>
<comment type="catalytic activity">
    <reaction evidence="11 13">
        <text>Couples ATP hydrolysis with the unwinding of duplex DNA by translocating in the 3'-5' direction.</text>
        <dbReference type="EC" id="5.6.2.4"/>
    </reaction>
</comment>
<proteinExistence type="inferred from homology"/>
<reference evidence="18 19" key="1">
    <citation type="submission" date="2019-10" db="EMBL/GenBank/DDBJ databases">
        <title>Comparative genomics of sulfur disproportionating microorganisms.</title>
        <authorList>
            <person name="Ward L.M."/>
            <person name="Bertran E."/>
            <person name="Johnston D."/>
        </authorList>
    </citation>
    <scope>NUCLEOTIDE SEQUENCE [LARGE SCALE GENOMIC DNA]</scope>
    <source>
        <strain evidence="18 19">DSM 14055</strain>
    </source>
</reference>
<dbReference type="Proteomes" id="UP000441717">
    <property type="component" value="Unassembled WGS sequence"/>
</dbReference>
<dbReference type="InterPro" id="IPR000212">
    <property type="entry name" value="DNA_helicase_UvrD/REP"/>
</dbReference>
<dbReference type="GO" id="GO:0043138">
    <property type="term" value="F:3'-5' DNA helicase activity"/>
    <property type="evidence" value="ECO:0007669"/>
    <property type="project" value="UniProtKB-UniRule"/>
</dbReference>
<evidence type="ECO:0000256" key="14">
    <source>
        <dbReference type="PROSITE-ProRule" id="PRU00560"/>
    </source>
</evidence>
<dbReference type="PANTHER" id="PTHR11070:SF48">
    <property type="entry name" value="ATP-DEPENDENT HELICASE_NUCLEASE SUBUNIT A"/>
    <property type="match status" value="1"/>
</dbReference>
<dbReference type="GO" id="GO:0005524">
    <property type="term" value="F:ATP binding"/>
    <property type="evidence" value="ECO:0007669"/>
    <property type="project" value="UniProtKB-UniRule"/>
</dbReference>
<evidence type="ECO:0000256" key="6">
    <source>
        <dbReference type="ARBA" id="ARBA00022839"/>
    </source>
</evidence>
<dbReference type="InterPro" id="IPR038726">
    <property type="entry name" value="PDDEXK_AddAB-type"/>
</dbReference>
<evidence type="ECO:0000256" key="10">
    <source>
        <dbReference type="ARBA" id="ARBA00023235"/>
    </source>
</evidence>
<dbReference type="PROSITE" id="PS51217">
    <property type="entry name" value="UVRD_HELICASE_CTER"/>
    <property type="match status" value="1"/>
</dbReference>
<dbReference type="GO" id="GO:0005829">
    <property type="term" value="C:cytosol"/>
    <property type="evidence" value="ECO:0007669"/>
    <property type="project" value="TreeGrafter"/>
</dbReference>
<dbReference type="EC" id="5.6.2.4" evidence="13"/>
<evidence type="ECO:0000259" key="17">
    <source>
        <dbReference type="PROSITE" id="PS51217"/>
    </source>
</evidence>
<dbReference type="PANTHER" id="PTHR11070">
    <property type="entry name" value="UVRD / RECB / PCRA DNA HELICASE FAMILY MEMBER"/>
    <property type="match status" value="1"/>
</dbReference>
<protein>
    <recommendedName>
        <fullName evidence="13">ATP-dependent helicase/nuclease subunit A</fullName>
        <ecNumber evidence="13">3.1.-.-</ecNumber>
        <ecNumber evidence="13">5.6.2.4</ecNumber>
    </recommendedName>
    <alternativeName>
        <fullName evidence="13">ATP-dependent helicase/nuclease AddA</fullName>
    </alternativeName>
    <alternativeName>
        <fullName evidence="13">DNA 3'-5' helicase AddA</fullName>
    </alternativeName>
</protein>
<dbReference type="InterPro" id="IPR014017">
    <property type="entry name" value="DNA_helicase_UvrD-like_C"/>
</dbReference>
<dbReference type="Pfam" id="PF12705">
    <property type="entry name" value="PDDEXK_1"/>
    <property type="match status" value="1"/>
</dbReference>
<evidence type="ECO:0000256" key="11">
    <source>
        <dbReference type="ARBA" id="ARBA00034617"/>
    </source>
</evidence>